<keyword evidence="5 6" id="KW-0472">Membrane</keyword>
<keyword evidence="2" id="KW-1003">Cell membrane</keyword>
<proteinExistence type="predicted"/>
<comment type="caution">
    <text evidence="7">The sequence shown here is derived from an EMBL/GenBank/DDBJ whole genome shotgun (WGS) entry which is preliminary data.</text>
</comment>
<reference evidence="7 8" key="1">
    <citation type="submission" date="2024-03" db="EMBL/GenBank/DDBJ databases">
        <title>Human intestinal bacterial collection.</title>
        <authorList>
            <person name="Pauvert C."/>
            <person name="Hitch T.C.A."/>
            <person name="Clavel T."/>
        </authorList>
    </citation>
    <scope>NUCLEOTIDE SEQUENCE [LARGE SCALE GENOMIC DNA]</scope>
    <source>
        <strain evidence="7 8">CLA-AA-H255</strain>
    </source>
</reference>
<keyword evidence="7" id="KW-0966">Cell projection</keyword>
<evidence type="ECO:0000256" key="4">
    <source>
        <dbReference type="ARBA" id="ARBA00022989"/>
    </source>
</evidence>
<evidence type="ECO:0000256" key="1">
    <source>
        <dbReference type="ARBA" id="ARBA00004236"/>
    </source>
</evidence>
<dbReference type="EMBL" id="JBBMER010000001">
    <property type="protein sequence ID" value="MEQ2378367.1"/>
    <property type="molecule type" value="Genomic_DNA"/>
</dbReference>
<evidence type="ECO:0000313" key="8">
    <source>
        <dbReference type="Proteomes" id="UP001442364"/>
    </source>
</evidence>
<keyword evidence="3 6" id="KW-0812">Transmembrane</keyword>
<keyword evidence="7" id="KW-0969">Cilium</keyword>
<sequence length="124" mass="13909">MTVALMSSRLEAFAQLFTLLIVFIFVLAATYFATRFVGNYQKNKLSGSNIQILETMRISNTKYIQVIKVGGKCFAIAVTKDNVSFLCELNEDELIYNSSSDTGTINKESFKAVLEKFKKDKPEG</sequence>
<dbReference type="Pfam" id="PF04347">
    <property type="entry name" value="FliO"/>
    <property type="match status" value="1"/>
</dbReference>
<keyword evidence="8" id="KW-1185">Reference proteome</keyword>
<gene>
    <name evidence="7" type="ORF">WMO14_00515</name>
</gene>
<accession>A0ABV1BST3</accession>
<feature type="transmembrane region" description="Helical" evidence="6">
    <location>
        <begin position="12"/>
        <end position="34"/>
    </location>
</feature>
<evidence type="ECO:0000313" key="7">
    <source>
        <dbReference type="EMBL" id="MEQ2378367.1"/>
    </source>
</evidence>
<dbReference type="InterPro" id="IPR022781">
    <property type="entry name" value="Flagellar_biosynth_FliO"/>
</dbReference>
<evidence type="ECO:0000256" key="6">
    <source>
        <dbReference type="SAM" id="Phobius"/>
    </source>
</evidence>
<dbReference type="Proteomes" id="UP001442364">
    <property type="component" value="Unassembled WGS sequence"/>
</dbReference>
<evidence type="ECO:0000256" key="3">
    <source>
        <dbReference type="ARBA" id="ARBA00022692"/>
    </source>
</evidence>
<keyword evidence="7" id="KW-0282">Flagellum</keyword>
<dbReference type="RefSeq" id="WP_022502696.1">
    <property type="nucleotide sequence ID" value="NZ_DAWDAH010000006.1"/>
</dbReference>
<keyword evidence="4 6" id="KW-1133">Transmembrane helix</keyword>
<name>A0ABV1BST3_9FIRM</name>
<evidence type="ECO:0000256" key="5">
    <source>
        <dbReference type="ARBA" id="ARBA00023136"/>
    </source>
</evidence>
<comment type="subcellular location">
    <subcellularLocation>
        <location evidence="1">Cell membrane</location>
    </subcellularLocation>
</comment>
<organism evidence="7 8">
    <name type="scientific">[Lactobacillus] rogosae</name>
    <dbReference type="NCBI Taxonomy" id="706562"/>
    <lineage>
        <taxon>Bacteria</taxon>
        <taxon>Bacillati</taxon>
        <taxon>Bacillota</taxon>
        <taxon>Clostridia</taxon>
        <taxon>Lachnospirales</taxon>
        <taxon>Lachnospiraceae</taxon>
        <taxon>Lachnospira</taxon>
    </lineage>
</organism>
<protein>
    <submittedName>
        <fullName evidence="7">Flagellar biosynthetic protein FliO</fullName>
    </submittedName>
</protein>
<evidence type="ECO:0000256" key="2">
    <source>
        <dbReference type="ARBA" id="ARBA00022475"/>
    </source>
</evidence>